<dbReference type="GO" id="GO:0071973">
    <property type="term" value="P:bacterial-type flagellum-dependent cell motility"/>
    <property type="evidence" value="ECO:0007669"/>
    <property type="project" value="UniProtKB-UniRule"/>
</dbReference>
<gene>
    <name evidence="4" type="primary">ycgR</name>
    <name evidence="7" type="ORF">HNQ59_001518</name>
</gene>
<accession>A0A840MPX4</accession>
<evidence type="ECO:0000256" key="4">
    <source>
        <dbReference type="HAMAP-Rule" id="MF_01457"/>
    </source>
</evidence>
<evidence type="ECO:0000313" key="7">
    <source>
        <dbReference type="EMBL" id="MBB5018233.1"/>
    </source>
</evidence>
<dbReference type="InterPro" id="IPR023787">
    <property type="entry name" value="T3SS_YcgR"/>
</dbReference>
<sequence>MSETTPPNQPAPITDVGDIRQFELSSVFDIAHALKQLMTRHDLVAVYFNQGERFSLTSILDVDQAGKTFIIDESGSPDVNRCLAQSDRNLFVATPEGIKHQFSCGQIHQVVFKGRPAFKVPFPAHIIKLQRREFFRLLTPIAHPITVTIRDHPSGKLDVPLHDLSLGGMCLGLTPRNDFNLLDRYADCTLDLPGFGQLRFGLEVRNKRVERLHQGKEVLWVGCQFLNLSTAQENQLQRYITQLQMEQKARG</sequence>
<dbReference type="HAMAP" id="MF_01457">
    <property type="entry name" value="YcgR"/>
    <property type="match status" value="1"/>
</dbReference>
<evidence type="ECO:0000313" key="8">
    <source>
        <dbReference type="Proteomes" id="UP000575898"/>
    </source>
</evidence>
<dbReference type="GO" id="GO:0009425">
    <property type="term" value="C:bacterial-type flagellum basal body"/>
    <property type="evidence" value="ECO:0007669"/>
    <property type="project" value="UniProtKB-SubCell"/>
</dbReference>
<dbReference type="GO" id="GO:0035438">
    <property type="term" value="F:cyclic-di-GMP binding"/>
    <property type="evidence" value="ECO:0007669"/>
    <property type="project" value="UniProtKB-UniRule"/>
</dbReference>
<keyword evidence="1 4" id="KW-0973">c-di-GMP</keyword>
<comment type="caution">
    <text evidence="7">The sequence shown here is derived from an EMBL/GenBank/DDBJ whole genome shotgun (WGS) entry which is preliminary data.</text>
</comment>
<keyword evidence="2 4" id="KW-0547">Nucleotide-binding</keyword>
<dbReference type="SUPFAM" id="SSF141371">
    <property type="entry name" value="PilZ domain-like"/>
    <property type="match status" value="1"/>
</dbReference>
<evidence type="ECO:0000256" key="3">
    <source>
        <dbReference type="ARBA" id="ARBA00023143"/>
    </source>
</evidence>
<name>A0A840MPX4_9PROT</name>
<evidence type="ECO:0000256" key="1">
    <source>
        <dbReference type="ARBA" id="ARBA00022636"/>
    </source>
</evidence>
<dbReference type="InterPro" id="IPR009875">
    <property type="entry name" value="PilZ_domain"/>
</dbReference>
<keyword evidence="7" id="KW-0282">Flagellum</keyword>
<dbReference type="RefSeq" id="WP_184037162.1">
    <property type="nucleotide sequence ID" value="NZ_JACHHY010000007.1"/>
</dbReference>
<dbReference type="Gene3D" id="2.30.110.10">
    <property type="entry name" value="Electron Transport, Fmn-binding Protein, Chain A"/>
    <property type="match status" value="1"/>
</dbReference>
<dbReference type="AlphaFoldDB" id="A0A840MPX4"/>
<dbReference type="EMBL" id="JACHHY010000007">
    <property type="protein sequence ID" value="MBB5018233.1"/>
    <property type="molecule type" value="Genomic_DNA"/>
</dbReference>
<comment type="similarity">
    <text evidence="4">Belongs to the YcgR family.</text>
</comment>
<dbReference type="Pfam" id="PF07317">
    <property type="entry name" value="PilZN"/>
    <property type="match status" value="1"/>
</dbReference>
<protein>
    <recommendedName>
        <fullName evidence="4">Flagellar brake protein YcgR</fullName>
    </recommendedName>
    <alternativeName>
        <fullName evidence="4">Cyclic di-GMP binding protein YcgR</fullName>
    </alternativeName>
</protein>
<comment type="subcellular location">
    <subcellularLocation>
        <location evidence="4">Bacterial flagellum basal body</location>
    </subcellularLocation>
</comment>
<dbReference type="InterPro" id="IPR012349">
    <property type="entry name" value="Split_barrel_FMN-bd"/>
</dbReference>
<keyword evidence="7" id="KW-0966">Cell projection</keyword>
<reference evidence="7 8" key="1">
    <citation type="submission" date="2020-08" db="EMBL/GenBank/DDBJ databases">
        <title>Genomic Encyclopedia of Type Strains, Phase IV (KMG-IV): sequencing the most valuable type-strain genomes for metagenomic binning, comparative biology and taxonomic classification.</title>
        <authorList>
            <person name="Goeker M."/>
        </authorList>
    </citation>
    <scope>NUCLEOTIDE SEQUENCE [LARGE SCALE GENOMIC DNA]</scope>
    <source>
        <strain evidence="7 8">DSM 27165</strain>
    </source>
</reference>
<evidence type="ECO:0000259" key="6">
    <source>
        <dbReference type="Pfam" id="PF07317"/>
    </source>
</evidence>
<evidence type="ECO:0000259" key="5">
    <source>
        <dbReference type="Pfam" id="PF07238"/>
    </source>
</evidence>
<feature type="domain" description="PilZ" evidence="5">
    <location>
        <begin position="130"/>
        <end position="242"/>
    </location>
</feature>
<keyword evidence="7" id="KW-0969">Cilium</keyword>
<comment type="function">
    <text evidence="4">Acts as a flagellar brake, regulating swimming and swarming in a bis-(3'-5') cyclic diguanylic acid (c-di-GMP)-dependent manner. Binds 1 c-di-GMP dimer per subunit. Increasing levels of c-di-GMP lead to decreased motility.</text>
</comment>
<proteinExistence type="inferred from homology"/>
<organism evidence="7 8">
    <name type="scientific">Chitinivorax tropicus</name>
    <dbReference type="NCBI Taxonomy" id="714531"/>
    <lineage>
        <taxon>Bacteria</taxon>
        <taxon>Pseudomonadati</taxon>
        <taxon>Pseudomonadota</taxon>
        <taxon>Betaproteobacteria</taxon>
        <taxon>Chitinivorax</taxon>
    </lineage>
</organism>
<dbReference type="Pfam" id="PF07238">
    <property type="entry name" value="PilZ"/>
    <property type="match status" value="1"/>
</dbReference>
<evidence type="ECO:0000256" key="2">
    <source>
        <dbReference type="ARBA" id="ARBA00022741"/>
    </source>
</evidence>
<dbReference type="Gene3D" id="2.40.10.220">
    <property type="entry name" value="predicted glycosyltransferase like domains"/>
    <property type="match status" value="1"/>
</dbReference>
<dbReference type="Proteomes" id="UP000575898">
    <property type="component" value="Unassembled WGS sequence"/>
</dbReference>
<keyword evidence="8" id="KW-1185">Reference proteome</keyword>
<dbReference type="InterPro" id="IPR009926">
    <property type="entry name" value="T3SS_YcgR_PilZN"/>
</dbReference>
<keyword evidence="3 4" id="KW-0975">Bacterial flagellum</keyword>
<comment type="subunit">
    <text evidence="4">Monomer. Interacts with the flagellar basal bodies.</text>
</comment>
<dbReference type="GO" id="GO:0071945">
    <property type="term" value="P:regulation of bacterial-type flagellum-dependent cell motility by regulation of motor speed"/>
    <property type="evidence" value="ECO:0007669"/>
    <property type="project" value="UniProtKB-UniRule"/>
</dbReference>
<feature type="domain" description="Type III secretion system flagellar brake protein YcgR PilZN" evidence="6">
    <location>
        <begin position="24"/>
        <end position="127"/>
    </location>
</feature>